<feature type="compositionally biased region" description="Polar residues" evidence="1">
    <location>
        <begin position="59"/>
        <end position="71"/>
    </location>
</feature>
<reference evidence="2 3" key="2">
    <citation type="submission" date="2020-05" db="EMBL/GenBank/DDBJ databases">
        <title>Identification and distribution of gene clusters putatively required for synthesis of sphingolipid metabolism inhibitors in phylogenetically diverse species of the filamentous fungus Fusarium.</title>
        <authorList>
            <person name="Kim H.-S."/>
            <person name="Busman M."/>
            <person name="Brown D.W."/>
            <person name="Divon H."/>
            <person name="Uhlig S."/>
            <person name="Proctor R.H."/>
        </authorList>
    </citation>
    <scope>NUCLEOTIDE SEQUENCE [LARGE SCALE GENOMIC DNA]</scope>
    <source>
        <strain evidence="2 3">NRRL 25331</strain>
    </source>
</reference>
<protein>
    <submittedName>
        <fullName evidence="2">Uncharacterized protein</fullName>
    </submittedName>
</protein>
<dbReference type="EMBL" id="JAAQPE010000197">
    <property type="protein sequence ID" value="KAF5680194.1"/>
    <property type="molecule type" value="Genomic_DNA"/>
</dbReference>
<dbReference type="Proteomes" id="UP000572754">
    <property type="component" value="Unassembled WGS sequence"/>
</dbReference>
<evidence type="ECO:0000313" key="3">
    <source>
        <dbReference type="Proteomes" id="UP000572754"/>
    </source>
</evidence>
<evidence type="ECO:0000256" key="1">
    <source>
        <dbReference type="SAM" id="MobiDB-lite"/>
    </source>
</evidence>
<reference evidence="3" key="1">
    <citation type="journal article" date="2020" name="BMC Genomics">
        <title>Correction to: Identification and distribution of gene clusters required for synthesis of sphingolipid metabolism inhibitors in diverse species of the filamentous fungus Fusarium.</title>
        <authorList>
            <person name="Kim H.S."/>
            <person name="Lohmar J.M."/>
            <person name="Busman M."/>
            <person name="Brown D.W."/>
            <person name="Naumann T.A."/>
            <person name="Divon H.H."/>
            <person name="Lysoe E."/>
            <person name="Uhlig S."/>
            <person name="Proctor R.H."/>
        </authorList>
    </citation>
    <scope>NUCLEOTIDE SEQUENCE [LARGE SCALE GENOMIC DNA]</scope>
    <source>
        <strain evidence="3">NRRL 25331</strain>
    </source>
</reference>
<proteinExistence type="predicted"/>
<dbReference type="AlphaFoldDB" id="A0A8H5X3Y2"/>
<keyword evidence="3" id="KW-1185">Reference proteome</keyword>
<feature type="compositionally biased region" description="Polar residues" evidence="1">
    <location>
        <begin position="105"/>
        <end position="117"/>
    </location>
</feature>
<accession>A0A8H5X3Y2</accession>
<gene>
    <name evidence="2" type="ORF">FCIRC_5905</name>
</gene>
<name>A0A8H5X3Y2_FUSCI</name>
<feature type="region of interest" description="Disordered" evidence="1">
    <location>
        <begin position="59"/>
        <end position="155"/>
    </location>
</feature>
<organism evidence="2 3">
    <name type="scientific">Fusarium circinatum</name>
    <name type="common">Pitch canker fungus</name>
    <name type="synonym">Gibberella circinata</name>
    <dbReference type="NCBI Taxonomy" id="48490"/>
    <lineage>
        <taxon>Eukaryota</taxon>
        <taxon>Fungi</taxon>
        <taxon>Dikarya</taxon>
        <taxon>Ascomycota</taxon>
        <taxon>Pezizomycotina</taxon>
        <taxon>Sordariomycetes</taxon>
        <taxon>Hypocreomycetidae</taxon>
        <taxon>Hypocreales</taxon>
        <taxon>Nectriaceae</taxon>
        <taxon>Fusarium</taxon>
        <taxon>Fusarium fujikuroi species complex</taxon>
    </lineage>
</organism>
<evidence type="ECO:0000313" key="2">
    <source>
        <dbReference type="EMBL" id="KAF5680194.1"/>
    </source>
</evidence>
<comment type="caution">
    <text evidence="2">The sequence shown here is derived from an EMBL/GenBank/DDBJ whole genome shotgun (WGS) entry which is preliminary data.</text>
</comment>
<sequence>MAESTDPERLDYLLEMALTIHEGIIESFHGNDELDNQLVAHLKTVEHFIVVKKALQGQNSVSNNELAAVNTTPPPADESPSTANHVGEYSDSPQSHRSLPAHSLFFSSPEPQGTPTSAPARRKAPRRIPGETRNSRALRKMRHAVPYASWVDKPK</sequence>